<accession>A0A6N6VPD3</accession>
<protein>
    <submittedName>
        <fullName evidence="1">Uncharacterized protein</fullName>
    </submittedName>
</protein>
<dbReference type="RefSeq" id="WP_152215194.1">
    <property type="nucleotide sequence ID" value="NZ_JBAQYD010000358.1"/>
</dbReference>
<dbReference type="EMBL" id="WESC01000004">
    <property type="protein sequence ID" value="KAB7741222.1"/>
    <property type="molecule type" value="Genomic_DNA"/>
</dbReference>
<dbReference type="Proteomes" id="UP000468901">
    <property type="component" value="Unassembled WGS sequence"/>
</dbReference>
<organism evidence="1 2">
    <name type="scientific">Parvibaculum sedimenti</name>
    <dbReference type="NCBI Taxonomy" id="2608632"/>
    <lineage>
        <taxon>Bacteria</taxon>
        <taxon>Pseudomonadati</taxon>
        <taxon>Pseudomonadota</taxon>
        <taxon>Alphaproteobacteria</taxon>
        <taxon>Hyphomicrobiales</taxon>
        <taxon>Parvibaculaceae</taxon>
        <taxon>Parvibaculum</taxon>
    </lineage>
</organism>
<evidence type="ECO:0000313" key="2">
    <source>
        <dbReference type="Proteomes" id="UP000468901"/>
    </source>
</evidence>
<keyword evidence="2" id="KW-1185">Reference proteome</keyword>
<name>A0A6N6VPD3_9HYPH</name>
<sequence length="82" mass="9330">MALTFFEQDPNRPEKEESLRALSEADLLAFYHETRRAASAAREAHDMETLYPLARGLKTIQRIAGERGLVIKTRRLVKTSDA</sequence>
<evidence type="ECO:0000313" key="1">
    <source>
        <dbReference type="EMBL" id="KAB7741222.1"/>
    </source>
</evidence>
<dbReference type="AlphaFoldDB" id="A0A6N6VPD3"/>
<dbReference type="PROSITE" id="PS50890">
    <property type="entry name" value="PUA"/>
    <property type="match status" value="1"/>
</dbReference>
<comment type="caution">
    <text evidence="1">The sequence shown here is derived from an EMBL/GenBank/DDBJ whole genome shotgun (WGS) entry which is preliminary data.</text>
</comment>
<proteinExistence type="predicted"/>
<reference evidence="1 2" key="1">
    <citation type="submission" date="2019-09" db="EMBL/GenBank/DDBJ databases">
        <title>Parvibaculum sedimenti sp. nov., isolated from sediment.</title>
        <authorList>
            <person name="Wang Y."/>
        </authorList>
    </citation>
    <scope>NUCLEOTIDE SEQUENCE [LARGE SCALE GENOMIC DNA]</scope>
    <source>
        <strain evidence="1 2">HXT-9</strain>
    </source>
</reference>
<gene>
    <name evidence="1" type="ORF">F2P47_05610</name>
</gene>